<dbReference type="RefSeq" id="WP_052231801.1">
    <property type="nucleotide sequence ID" value="NZ_CP083911.1"/>
</dbReference>
<organism evidence="1 2">
    <name type="scientific">Tepidimonas taiwanensis</name>
    <dbReference type="NCBI Taxonomy" id="307486"/>
    <lineage>
        <taxon>Bacteria</taxon>
        <taxon>Pseudomonadati</taxon>
        <taxon>Pseudomonadota</taxon>
        <taxon>Betaproteobacteria</taxon>
        <taxon>Burkholderiales</taxon>
        <taxon>Tepidimonas</taxon>
    </lineage>
</organism>
<dbReference type="PIRSF" id="PIRSF019169">
    <property type="entry name" value="PilM"/>
    <property type="match status" value="1"/>
</dbReference>
<accession>A0A554XE44</accession>
<dbReference type="SUPFAM" id="SSF53067">
    <property type="entry name" value="Actin-like ATPase domain"/>
    <property type="match status" value="2"/>
</dbReference>
<dbReference type="CDD" id="cd24049">
    <property type="entry name" value="ASKHA_NBD_PilM"/>
    <property type="match status" value="1"/>
</dbReference>
<dbReference type="GO" id="GO:0051301">
    <property type="term" value="P:cell division"/>
    <property type="evidence" value="ECO:0007669"/>
    <property type="project" value="UniProtKB-KW"/>
</dbReference>
<dbReference type="Proteomes" id="UP000317763">
    <property type="component" value="Unassembled WGS sequence"/>
</dbReference>
<protein>
    <submittedName>
        <fullName evidence="1">Cell division protein FtsA</fullName>
    </submittedName>
</protein>
<sequence>MKSFWWALRRGHEPLLGIDVGASAIKLVELGGELDRPTVLRCTAQPLEKGWVAEGSVEKFDEVADALRRLLRLSGTKTRRAALALPSASVIARKVTVPDGLGEDAFEVHIESEAAQHLPFPIAEVALDYCILGPSPAVAGAIEVLVVAARKDKVAERQGLAEAVGLEPVIVDVESYAARLAAARIIRTLPEQGKGRLIALFEIGTLSTSLQVLRDDDVIYERDQPIGGFTLTQSIARRYALSTEDAERKKKMGTELPADYPQSVLQPFLEALAQEMGRALQFFFTSTPHNRVDHVLLSGGTASLPGVADIVAKATGFDTRVLDPFEGMLSEAKMAVGLVPTAFLVATGLALRRFYP</sequence>
<reference evidence="1 2" key="1">
    <citation type="submission" date="2019-07" db="EMBL/GenBank/DDBJ databases">
        <title>Tepidimonas taiwanensis I1-1 draft genome.</title>
        <authorList>
            <person name="Da Costa M.S."/>
            <person name="Froufe H.J.C."/>
            <person name="Egas C."/>
            <person name="Albuquerque L."/>
        </authorList>
    </citation>
    <scope>NUCLEOTIDE SEQUENCE [LARGE SCALE GENOMIC DNA]</scope>
    <source>
        <strain evidence="1 2">I1-1</strain>
    </source>
</reference>
<keyword evidence="1" id="KW-0131">Cell cycle</keyword>
<gene>
    <name evidence="1" type="primary">ftsA_2</name>
    <name evidence="1" type="ORF">Ttaiw_00156</name>
</gene>
<dbReference type="Pfam" id="PF11104">
    <property type="entry name" value="PilM_2"/>
    <property type="match status" value="1"/>
</dbReference>
<dbReference type="InterPro" id="IPR043129">
    <property type="entry name" value="ATPase_NBD"/>
</dbReference>
<dbReference type="InterPro" id="IPR005883">
    <property type="entry name" value="PilM"/>
</dbReference>
<dbReference type="Gene3D" id="3.30.1490.300">
    <property type="match status" value="1"/>
</dbReference>
<dbReference type="STRING" id="307486.GCA_000807215_02204"/>
<dbReference type="Gene3D" id="3.30.420.40">
    <property type="match status" value="2"/>
</dbReference>
<dbReference type="InterPro" id="IPR050696">
    <property type="entry name" value="FtsA/MreB"/>
</dbReference>
<name>A0A554XE44_9BURK</name>
<dbReference type="PANTHER" id="PTHR32432">
    <property type="entry name" value="CELL DIVISION PROTEIN FTSA-RELATED"/>
    <property type="match status" value="1"/>
</dbReference>
<dbReference type="EMBL" id="VJOM01000001">
    <property type="protein sequence ID" value="TSE34096.1"/>
    <property type="molecule type" value="Genomic_DNA"/>
</dbReference>
<comment type="caution">
    <text evidence="1">The sequence shown here is derived from an EMBL/GenBank/DDBJ whole genome shotgun (WGS) entry which is preliminary data.</text>
</comment>
<evidence type="ECO:0000313" key="2">
    <source>
        <dbReference type="Proteomes" id="UP000317763"/>
    </source>
</evidence>
<proteinExistence type="predicted"/>
<evidence type="ECO:0000313" key="1">
    <source>
        <dbReference type="EMBL" id="TSE34096.1"/>
    </source>
</evidence>
<keyword evidence="1" id="KW-0132">Cell division</keyword>
<dbReference type="NCBIfam" id="TIGR01175">
    <property type="entry name" value="pilM"/>
    <property type="match status" value="1"/>
</dbReference>
<dbReference type="PANTHER" id="PTHR32432:SF3">
    <property type="entry name" value="ETHANOLAMINE UTILIZATION PROTEIN EUTJ"/>
    <property type="match status" value="1"/>
</dbReference>
<keyword evidence="2" id="KW-1185">Reference proteome</keyword>
<dbReference type="AlphaFoldDB" id="A0A554XE44"/>